<dbReference type="AlphaFoldDB" id="A0AAN7NTY8"/>
<dbReference type="EMBL" id="JAUNZN010000007">
    <property type="protein sequence ID" value="KAK4817941.1"/>
    <property type="molecule type" value="Genomic_DNA"/>
</dbReference>
<comment type="caution">
    <text evidence="3">The sequence shown here is derived from an EMBL/GenBank/DDBJ whole genome shotgun (WGS) entry which is preliminary data.</text>
</comment>
<dbReference type="PANTHER" id="PTHR33332">
    <property type="entry name" value="REVERSE TRANSCRIPTASE DOMAIN-CONTAINING PROTEIN"/>
    <property type="match status" value="1"/>
</dbReference>
<protein>
    <recommendedName>
        <fullName evidence="2">Reverse transcriptase domain-containing protein</fullName>
    </recommendedName>
</protein>
<evidence type="ECO:0000259" key="2">
    <source>
        <dbReference type="Pfam" id="PF00078"/>
    </source>
</evidence>
<evidence type="ECO:0000313" key="3">
    <source>
        <dbReference type="EMBL" id="KAK4817941.1"/>
    </source>
</evidence>
<proteinExistence type="predicted"/>
<sequence length="626" mass="70371">MVCSSKKVTQPTAQLKPLYSSAHSMGNKQEELEATMLLESYKLVAVTETWWDKSPDCSSAINGYKLFRRDRWGRTGGGVALYVKKWIDCEELSLKIAMNRLTAYGASELIGDVKIGGSLGCSDHALVEFAVLRDMGQVKSKVRTLNFRKANFQLFKEVVNRTPWETALRDKGAEQSWRIFKDAFHRAQKLSIPMCQKSGKEGKEPSWPSQDLLVKLKGKKEMHRHWKQGQVSWEEYRDIAQLCRVGVRKAKAQLELSSARDAKNSKKGFFRYVSQKQKVRESVPPPMNTTGKLVTMDKEKAEKRGPWELPTCQPHLCAWEDHGTDPPRSYAKAYGRQEGDSRQPARLHQGKSCLTNVVAFCDRVTTSVDKGRATDVIYLDFCKAFDAVFHNTLLSKLERYGFDGWTVQWIRNWLDGHIQRVVVNGSMSGWRSVMSGIPQGSVLGPVLFNIFISDTDSGIECTLSKFADTTRQSGMVDMPEGWNAIQRDLDKLEKWVHVNFMRFSKAKCKVLHLGWGNPQYQYRLGDEGIESSPAEKDLRVPVDEKLHKPPACASSPESQPYPGLHKKKHGQQVKGGDSVPLLCSGETPPGLLHPALEPSAQERHGPVGACLEEGHKNSQRDGTPLL</sequence>
<name>A0AAN7NTY8_MYCAM</name>
<dbReference type="SUPFAM" id="SSF56219">
    <property type="entry name" value="DNase I-like"/>
    <property type="match status" value="1"/>
</dbReference>
<feature type="domain" description="Reverse transcriptase" evidence="2">
    <location>
        <begin position="350"/>
        <end position="516"/>
    </location>
</feature>
<dbReference type="Gene3D" id="3.60.10.10">
    <property type="entry name" value="Endonuclease/exonuclease/phosphatase"/>
    <property type="match status" value="1"/>
</dbReference>
<gene>
    <name evidence="3" type="ORF">QYF61_002785</name>
</gene>
<reference evidence="3 4" key="1">
    <citation type="journal article" date="2023" name="J. Hered.">
        <title>Chromosome-level genome of the wood stork (Mycteria americana) provides insight into avian chromosome evolution.</title>
        <authorList>
            <person name="Flamio R. Jr."/>
            <person name="Ramstad K.M."/>
        </authorList>
    </citation>
    <scope>NUCLEOTIDE SEQUENCE [LARGE SCALE GENOMIC DNA]</scope>
    <source>
        <strain evidence="3">JAX WOST 10</strain>
    </source>
</reference>
<organism evidence="3 4">
    <name type="scientific">Mycteria americana</name>
    <name type="common">Wood stork</name>
    <dbReference type="NCBI Taxonomy" id="33587"/>
    <lineage>
        <taxon>Eukaryota</taxon>
        <taxon>Metazoa</taxon>
        <taxon>Chordata</taxon>
        <taxon>Craniata</taxon>
        <taxon>Vertebrata</taxon>
        <taxon>Euteleostomi</taxon>
        <taxon>Archelosauria</taxon>
        <taxon>Archosauria</taxon>
        <taxon>Dinosauria</taxon>
        <taxon>Saurischia</taxon>
        <taxon>Theropoda</taxon>
        <taxon>Coelurosauria</taxon>
        <taxon>Aves</taxon>
        <taxon>Neognathae</taxon>
        <taxon>Neoaves</taxon>
        <taxon>Aequornithes</taxon>
        <taxon>Ciconiiformes</taxon>
        <taxon>Ciconiidae</taxon>
        <taxon>Mycteria</taxon>
    </lineage>
</organism>
<evidence type="ECO:0000256" key="1">
    <source>
        <dbReference type="SAM" id="MobiDB-lite"/>
    </source>
</evidence>
<evidence type="ECO:0000313" key="4">
    <source>
        <dbReference type="Proteomes" id="UP001333110"/>
    </source>
</evidence>
<dbReference type="InterPro" id="IPR036691">
    <property type="entry name" value="Endo/exonu/phosph_ase_sf"/>
</dbReference>
<dbReference type="InterPro" id="IPR000477">
    <property type="entry name" value="RT_dom"/>
</dbReference>
<feature type="region of interest" description="Disordered" evidence="1">
    <location>
        <begin position="546"/>
        <end position="626"/>
    </location>
</feature>
<accession>A0AAN7NTY8</accession>
<dbReference type="Pfam" id="PF00078">
    <property type="entry name" value="RVT_1"/>
    <property type="match status" value="1"/>
</dbReference>
<keyword evidence="4" id="KW-1185">Reference proteome</keyword>
<dbReference type="Proteomes" id="UP001333110">
    <property type="component" value="Unassembled WGS sequence"/>
</dbReference>